<dbReference type="InterPro" id="IPR036034">
    <property type="entry name" value="PDZ_sf"/>
</dbReference>
<sequence length="289" mass="33436">MDKEKLSTVNSIFIESEIENIWWYLSTLEGWNNFLTDVAEHTENKNNNKIEIGDEVNFIIGELSNSSLCIILKEPNLIVFWDRYKGLLPDGTTRVYELHTSFELKQISEKLVKVTVKVDGYDTDEMMQWIRECGEMGWRQTLINLKCILELGLDLRNEIFNYPRIGVINYTATPEQLTEAKSPERGNYIRKVYSNSPSYHAGLIEGDIVTHINDKSVETYHKFVKALSSSSNRDHEVFLTIVRDGEILKKKIILTYDDQFTGMIDPAKTPLSEVEASRKEKSKIEDKQR</sequence>
<evidence type="ECO:0000313" key="4">
    <source>
        <dbReference type="Proteomes" id="UP000323732"/>
    </source>
</evidence>
<dbReference type="RefSeq" id="WP_148950736.1">
    <property type="nucleotide sequence ID" value="NZ_VTES01000006.1"/>
</dbReference>
<dbReference type="Pfam" id="PF13180">
    <property type="entry name" value="PDZ_2"/>
    <property type="match status" value="1"/>
</dbReference>
<dbReference type="SUPFAM" id="SSF50156">
    <property type="entry name" value="PDZ domain-like"/>
    <property type="match status" value="1"/>
</dbReference>
<name>A0A5D4SC84_9BACI</name>
<dbReference type="Gene3D" id="3.30.530.20">
    <property type="match status" value="1"/>
</dbReference>
<dbReference type="Proteomes" id="UP000323732">
    <property type="component" value="Unassembled WGS sequence"/>
</dbReference>
<feature type="compositionally biased region" description="Basic and acidic residues" evidence="1">
    <location>
        <begin position="275"/>
        <end position="289"/>
    </location>
</feature>
<dbReference type="InterPro" id="IPR001478">
    <property type="entry name" value="PDZ"/>
</dbReference>
<evidence type="ECO:0000256" key="1">
    <source>
        <dbReference type="SAM" id="MobiDB-lite"/>
    </source>
</evidence>
<feature type="region of interest" description="Disordered" evidence="1">
    <location>
        <begin position="269"/>
        <end position="289"/>
    </location>
</feature>
<reference evidence="3 4" key="1">
    <citation type="submission" date="2019-08" db="EMBL/GenBank/DDBJ databases">
        <title>Bacillus genomes from the desert of Cuatro Cienegas, Coahuila.</title>
        <authorList>
            <person name="Olmedo-Alvarez G."/>
        </authorList>
    </citation>
    <scope>NUCLEOTIDE SEQUENCE [LARGE SCALE GENOMIC DNA]</scope>
    <source>
        <strain evidence="3 4">CH37_1T</strain>
    </source>
</reference>
<accession>A0A5D4SC84</accession>
<dbReference type="InterPro" id="IPR023393">
    <property type="entry name" value="START-like_dom_sf"/>
</dbReference>
<evidence type="ECO:0000259" key="2">
    <source>
        <dbReference type="SMART" id="SM00228"/>
    </source>
</evidence>
<gene>
    <name evidence="3" type="ORF">FZD47_20490</name>
</gene>
<dbReference type="SMART" id="SM00228">
    <property type="entry name" value="PDZ"/>
    <property type="match status" value="1"/>
</dbReference>
<dbReference type="Gene3D" id="2.30.42.10">
    <property type="match status" value="1"/>
</dbReference>
<dbReference type="EMBL" id="VTES01000006">
    <property type="protein sequence ID" value="TYS60589.1"/>
    <property type="molecule type" value="Genomic_DNA"/>
</dbReference>
<dbReference type="AlphaFoldDB" id="A0A5D4SC84"/>
<feature type="domain" description="PDZ" evidence="2">
    <location>
        <begin position="149"/>
        <end position="245"/>
    </location>
</feature>
<dbReference type="SUPFAM" id="SSF55961">
    <property type="entry name" value="Bet v1-like"/>
    <property type="match status" value="1"/>
</dbReference>
<organism evidence="3 4">
    <name type="scientific">Bacillus infantis</name>
    <dbReference type="NCBI Taxonomy" id="324767"/>
    <lineage>
        <taxon>Bacteria</taxon>
        <taxon>Bacillati</taxon>
        <taxon>Bacillota</taxon>
        <taxon>Bacilli</taxon>
        <taxon>Bacillales</taxon>
        <taxon>Bacillaceae</taxon>
        <taxon>Bacillus</taxon>
    </lineage>
</organism>
<evidence type="ECO:0000313" key="3">
    <source>
        <dbReference type="EMBL" id="TYS60589.1"/>
    </source>
</evidence>
<proteinExistence type="predicted"/>
<comment type="caution">
    <text evidence="3">The sequence shown here is derived from an EMBL/GenBank/DDBJ whole genome shotgun (WGS) entry which is preliminary data.</text>
</comment>
<protein>
    <submittedName>
        <fullName evidence="3">PDZ domain-containing protein</fullName>
    </submittedName>
</protein>